<evidence type="ECO:0000313" key="2">
    <source>
        <dbReference type="EMBL" id="MDT0294231.1"/>
    </source>
</evidence>
<reference evidence="3" key="1">
    <citation type="submission" date="2023-07" db="EMBL/GenBank/DDBJ databases">
        <title>Isolating and identifying novel microbial strains from the Mariana Trench.</title>
        <authorList>
            <person name="Fu H."/>
        </authorList>
    </citation>
    <scope>NUCLEOTIDE SEQUENCE [LARGE SCALE GENOMIC DNA]</scope>
    <source>
        <strain evidence="3">T-y2</strain>
    </source>
</reference>
<evidence type="ECO:0000313" key="3">
    <source>
        <dbReference type="Proteomes" id="UP001182991"/>
    </source>
</evidence>
<protein>
    <submittedName>
        <fullName evidence="2">Uncharacterized protein</fullName>
    </submittedName>
</protein>
<feature type="chain" id="PRO_5046667534" evidence="1">
    <location>
        <begin position="21"/>
        <end position="165"/>
    </location>
</feature>
<feature type="signal peptide" evidence="1">
    <location>
        <begin position="1"/>
        <end position="20"/>
    </location>
</feature>
<accession>A0ABU2KHP3</accession>
<organism evidence="2 3">
    <name type="scientific">Mesonia ostreae</name>
    <dbReference type="NCBI Taxonomy" id="861110"/>
    <lineage>
        <taxon>Bacteria</taxon>
        <taxon>Pseudomonadati</taxon>
        <taxon>Bacteroidota</taxon>
        <taxon>Flavobacteriia</taxon>
        <taxon>Flavobacteriales</taxon>
        <taxon>Flavobacteriaceae</taxon>
        <taxon>Mesonia</taxon>
    </lineage>
</organism>
<keyword evidence="1" id="KW-0732">Signal</keyword>
<gene>
    <name evidence="2" type="ORF">RLT85_06255</name>
</gene>
<proteinExistence type="predicted"/>
<dbReference type="RefSeq" id="WP_311401185.1">
    <property type="nucleotide sequence ID" value="NZ_JAVRBG010000005.1"/>
</dbReference>
<dbReference type="Proteomes" id="UP001182991">
    <property type="component" value="Unassembled WGS sequence"/>
</dbReference>
<dbReference type="EMBL" id="JAVRBG010000005">
    <property type="protein sequence ID" value="MDT0294231.1"/>
    <property type="molecule type" value="Genomic_DNA"/>
</dbReference>
<sequence length="165" mass="18826">MMKKLVITALCLTFGLANYAQEDNLEKTVTTKTTVKDSKGEKVAIKKRNIKSQQQLGVENNSETNQAVMRYKPQISSSTSFVTAEDSFLIMPDGKGYTVHKMNGNKKEEYAVIRKMPEKEMYILHTKEYDSFGYFDKEGNFVVGNYDPKVDGVVSKKYKINRPTR</sequence>
<comment type="caution">
    <text evidence="2">The sequence shown here is derived from an EMBL/GenBank/DDBJ whole genome shotgun (WGS) entry which is preliminary data.</text>
</comment>
<name>A0ABU2KHP3_9FLAO</name>
<keyword evidence="3" id="KW-1185">Reference proteome</keyword>
<evidence type="ECO:0000256" key="1">
    <source>
        <dbReference type="SAM" id="SignalP"/>
    </source>
</evidence>